<proteinExistence type="predicted"/>
<keyword evidence="2" id="KW-0238">DNA-binding</keyword>
<evidence type="ECO:0000256" key="2">
    <source>
        <dbReference type="ARBA" id="ARBA00023125"/>
    </source>
</evidence>
<dbReference type="InterPro" id="IPR014036">
    <property type="entry name" value="DeoR-like_C"/>
</dbReference>
<keyword evidence="6" id="KW-1185">Reference proteome</keyword>
<evidence type="ECO:0000313" key="5">
    <source>
        <dbReference type="EMBL" id="ETA80707.1"/>
    </source>
</evidence>
<dbReference type="SMART" id="SM00420">
    <property type="entry name" value="HTH_DEOR"/>
    <property type="match status" value="1"/>
</dbReference>
<evidence type="ECO:0000259" key="4">
    <source>
        <dbReference type="PROSITE" id="PS51000"/>
    </source>
</evidence>
<dbReference type="eggNOG" id="COG1349">
    <property type="taxonomic scope" value="Bacteria"/>
</dbReference>
<accession>V7I6T9</accession>
<dbReference type="OrthoDB" id="9797223at2"/>
<evidence type="ECO:0000256" key="1">
    <source>
        <dbReference type="ARBA" id="ARBA00023015"/>
    </source>
</evidence>
<dbReference type="InterPro" id="IPR001034">
    <property type="entry name" value="DeoR_HTH"/>
</dbReference>
<dbReference type="PROSITE" id="PS51000">
    <property type="entry name" value="HTH_DEOR_2"/>
    <property type="match status" value="1"/>
</dbReference>
<evidence type="ECO:0000313" key="6">
    <source>
        <dbReference type="Proteomes" id="UP000017747"/>
    </source>
</evidence>
<dbReference type="Proteomes" id="UP000017747">
    <property type="component" value="Unassembled WGS sequence"/>
</dbReference>
<dbReference type="PANTHER" id="PTHR30363">
    <property type="entry name" value="HTH-TYPE TRANSCRIPTIONAL REGULATOR SRLR-RELATED"/>
    <property type="match status" value="1"/>
</dbReference>
<dbReference type="STRING" id="994573.T472_0210410"/>
<gene>
    <name evidence="5" type="ORF">T472_0210410</name>
</gene>
<dbReference type="Pfam" id="PF08220">
    <property type="entry name" value="HTH_DeoR"/>
    <property type="match status" value="1"/>
</dbReference>
<dbReference type="EMBL" id="AXUN02000176">
    <property type="protein sequence ID" value="ETA80707.1"/>
    <property type="molecule type" value="Genomic_DNA"/>
</dbReference>
<dbReference type="PROSITE" id="PS00894">
    <property type="entry name" value="HTH_DEOR_1"/>
    <property type="match status" value="1"/>
</dbReference>
<reference evidence="5 6" key="1">
    <citation type="journal article" date="2014" name="Genome Announc.">
        <title>Genome Sequence of Youngiibacter fragilis, the Type Strain of the Genus Youngiibacter.</title>
        <authorList>
            <person name="Wawrik C.B."/>
            <person name="Callaghan A.V."/>
            <person name="Stamps B.W."/>
            <person name="Wawrik B."/>
        </authorList>
    </citation>
    <scope>NUCLEOTIDE SEQUENCE [LARGE SCALE GENOMIC DNA]</scope>
    <source>
        <strain evidence="5 6">232.1</strain>
    </source>
</reference>
<sequence>MLAKERLSMMYKMILANSSVTIEELSQTFDVTPMTVRRDLEKLSDMHTNVVRCHGGAMLATEVNIEENFENKRVLNVDDKARIASKAFSMISDHDTIYLDAGTTILELAKLIAVSNLSLTVVTNDLATSQLLIPSKSEVLLTGGTIQKSTGCLVGSIAEEMISKMRFKVAFMGATAINESFEVLTPSIEKRTMKPAVLRSAAKSYLLVDEDKFGKYSTYVIYSLKDFTGVITTRVFSKTEKNEMEEFGARIIEV</sequence>
<organism evidence="5 6">
    <name type="scientific">Youngiibacter fragilis 232.1</name>
    <dbReference type="NCBI Taxonomy" id="994573"/>
    <lineage>
        <taxon>Bacteria</taxon>
        <taxon>Bacillati</taxon>
        <taxon>Bacillota</taxon>
        <taxon>Clostridia</taxon>
        <taxon>Eubacteriales</taxon>
        <taxon>Clostridiaceae</taxon>
        <taxon>Youngiibacter</taxon>
    </lineage>
</organism>
<feature type="domain" description="HTH deoR-type" evidence="4">
    <location>
        <begin position="3"/>
        <end position="59"/>
    </location>
</feature>
<dbReference type="InterPro" id="IPR036388">
    <property type="entry name" value="WH-like_DNA-bd_sf"/>
</dbReference>
<comment type="caution">
    <text evidence="5">The sequence shown here is derived from an EMBL/GenBank/DDBJ whole genome shotgun (WGS) entry which is preliminary data.</text>
</comment>
<dbReference type="PANTHER" id="PTHR30363:SF46">
    <property type="entry name" value="LYSR FAMILY TRANSCRIPTIONAL REGULATOR"/>
    <property type="match status" value="1"/>
</dbReference>
<evidence type="ECO:0000256" key="3">
    <source>
        <dbReference type="ARBA" id="ARBA00023163"/>
    </source>
</evidence>
<dbReference type="InterPro" id="IPR037171">
    <property type="entry name" value="NagB/RpiA_transferase-like"/>
</dbReference>
<dbReference type="SUPFAM" id="SSF100950">
    <property type="entry name" value="NagB/RpiA/CoA transferase-like"/>
    <property type="match status" value="1"/>
</dbReference>
<dbReference type="AlphaFoldDB" id="V7I6T9"/>
<dbReference type="Gene3D" id="3.40.50.1360">
    <property type="match status" value="1"/>
</dbReference>
<dbReference type="InterPro" id="IPR050313">
    <property type="entry name" value="Carb_Metab_HTH_regulators"/>
</dbReference>
<dbReference type="InterPro" id="IPR036390">
    <property type="entry name" value="WH_DNA-bd_sf"/>
</dbReference>
<name>V7I6T9_9CLOT</name>
<dbReference type="SMART" id="SM01134">
    <property type="entry name" value="DeoRC"/>
    <property type="match status" value="1"/>
</dbReference>
<dbReference type="GO" id="GO:0003677">
    <property type="term" value="F:DNA binding"/>
    <property type="evidence" value="ECO:0007669"/>
    <property type="project" value="UniProtKB-KW"/>
</dbReference>
<protein>
    <submittedName>
        <fullName evidence="5">DeoR family transcriptional regulator</fullName>
    </submittedName>
</protein>
<keyword evidence="3" id="KW-0804">Transcription</keyword>
<keyword evidence="1" id="KW-0805">Transcription regulation</keyword>
<dbReference type="Gene3D" id="1.10.10.10">
    <property type="entry name" value="Winged helix-like DNA-binding domain superfamily/Winged helix DNA-binding domain"/>
    <property type="match status" value="1"/>
</dbReference>
<dbReference type="GO" id="GO:0003700">
    <property type="term" value="F:DNA-binding transcription factor activity"/>
    <property type="evidence" value="ECO:0007669"/>
    <property type="project" value="InterPro"/>
</dbReference>
<dbReference type="SUPFAM" id="SSF46785">
    <property type="entry name" value="Winged helix' DNA-binding domain"/>
    <property type="match status" value="1"/>
</dbReference>
<dbReference type="InterPro" id="IPR018356">
    <property type="entry name" value="Tscrpt_reg_HTH_DeoR_CS"/>
</dbReference>
<dbReference type="Pfam" id="PF00455">
    <property type="entry name" value="DeoRC"/>
    <property type="match status" value="1"/>
</dbReference>